<evidence type="ECO:0000259" key="3">
    <source>
        <dbReference type="PROSITE" id="PS50041"/>
    </source>
</evidence>
<dbReference type="GeneID" id="111110552"/>
<dbReference type="Pfam" id="PF00059">
    <property type="entry name" value="Lectin_C"/>
    <property type="match status" value="1"/>
</dbReference>
<evidence type="ECO:0000313" key="4">
    <source>
        <dbReference type="Proteomes" id="UP000694844"/>
    </source>
</evidence>
<dbReference type="SUPFAM" id="SSF56436">
    <property type="entry name" value="C-type lectin-like"/>
    <property type="match status" value="1"/>
</dbReference>
<evidence type="ECO:0000256" key="1">
    <source>
        <dbReference type="ARBA" id="ARBA00023157"/>
    </source>
</evidence>
<dbReference type="Gene3D" id="3.10.100.10">
    <property type="entry name" value="Mannose-Binding Protein A, subunit A"/>
    <property type="match status" value="1"/>
</dbReference>
<feature type="chain" id="PRO_5034595729" evidence="2">
    <location>
        <begin position="23"/>
        <end position="160"/>
    </location>
</feature>
<accession>A0A8B8BHG0</accession>
<keyword evidence="2" id="KW-0732">Signal</keyword>
<organism evidence="4 5">
    <name type="scientific">Crassostrea virginica</name>
    <name type="common">Eastern oyster</name>
    <dbReference type="NCBI Taxonomy" id="6565"/>
    <lineage>
        <taxon>Eukaryota</taxon>
        <taxon>Metazoa</taxon>
        <taxon>Spiralia</taxon>
        <taxon>Lophotrochozoa</taxon>
        <taxon>Mollusca</taxon>
        <taxon>Bivalvia</taxon>
        <taxon>Autobranchia</taxon>
        <taxon>Pteriomorphia</taxon>
        <taxon>Ostreida</taxon>
        <taxon>Ostreoidea</taxon>
        <taxon>Ostreidae</taxon>
        <taxon>Crassostrea</taxon>
    </lineage>
</organism>
<dbReference type="PANTHER" id="PTHR22803">
    <property type="entry name" value="MANNOSE, PHOSPHOLIPASE, LECTIN RECEPTOR RELATED"/>
    <property type="match status" value="1"/>
</dbReference>
<reference evidence="5" key="1">
    <citation type="submission" date="2025-08" db="UniProtKB">
        <authorList>
            <consortium name="RefSeq"/>
        </authorList>
    </citation>
    <scope>IDENTIFICATION</scope>
    <source>
        <tissue evidence="5">Whole sample</tissue>
    </source>
</reference>
<keyword evidence="4" id="KW-1185">Reference proteome</keyword>
<evidence type="ECO:0000256" key="2">
    <source>
        <dbReference type="SAM" id="SignalP"/>
    </source>
</evidence>
<dbReference type="InterPro" id="IPR001304">
    <property type="entry name" value="C-type_lectin-like"/>
</dbReference>
<name>A0A8B8BHG0_CRAVI</name>
<sequence>MLTVKTYIAILVGILAIQTAEPVRNCEKGWILYDKRCYIFSKSPLSFLDAMSACYDLGAQLLEIRDRFEEKWVDLQCRLRGYTYGVWLGFSDIQTEGQFVSLTDARSVRYVNWMAGYPNNLNGGEHCAMYWWSHKGWNDSPCSMKINYACTKPIENYRTC</sequence>
<proteinExistence type="predicted"/>
<feature type="domain" description="C-type lectin" evidence="3">
    <location>
        <begin position="33"/>
        <end position="151"/>
    </location>
</feature>
<dbReference type="RefSeq" id="XP_022302807.1">
    <property type="nucleotide sequence ID" value="XM_022447099.1"/>
</dbReference>
<dbReference type="CDD" id="cd00037">
    <property type="entry name" value="CLECT"/>
    <property type="match status" value="1"/>
</dbReference>
<dbReference type="InterPro" id="IPR016187">
    <property type="entry name" value="CTDL_fold"/>
</dbReference>
<evidence type="ECO:0000313" key="5">
    <source>
        <dbReference type="RefSeq" id="XP_022302807.1"/>
    </source>
</evidence>
<dbReference type="InterPro" id="IPR050111">
    <property type="entry name" value="C-type_lectin/snaclec_domain"/>
</dbReference>
<protein>
    <submittedName>
        <fullName evidence="5">Perlucin-like protein</fullName>
    </submittedName>
</protein>
<keyword evidence="1" id="KW-1015">Disulfide bond</keyword>
<feature type="signal peptide" evidence="2">
    <location>
        <begin position="1"/>
        <end position="22"/>
    </location>
</feature>
<dbReference type="InterPro" id="IPR018378">
    <property type="entry name" value="C-type_lectin_CS"/>
</dbReference>
<dbReference type="AlphaFoldDB" id="A0A8B8BHG0"/>
<dbReference type="PROSITE" id="PS50041">
    <property type="entry name" value="C_TYPE_LECTIN_2"/>
    <property type="match status" value="1"/>
</dbReference>
<dbReference type="Proteomes" id="UP000694844">
    <property type="component" value="Chromosome 8"/>
</dbReference>
<gene>
    <name evidence="5" type="primary">LOC111110552</name>
</gene>
<dbReference type="InterPro" id="IPR016186">
    <property type="entry name" value="C-type_lectin-like/link_sf"/>
</dbReference>
<dbReference type="SMART" id="SM00034">
    <property type="entry name" value="CLECT"/>
    <property type="match status" value="1"/>
</dbReference>
<dbReference type="KEGG" id="cvn:111110552"/>
<dbReference type="OrthoDB" id="6148268at2759"/>
<dbReference type="PROSITE" id="PS00615">
    <property type="entry name" value="C_TYPE_LECTIN_1"/>
    <property type="match status" value="1"/>
</dbReference>